<gene>
    <name evidence="4" type="ORF">EDB81DRAFT_913761</name>
</gene>
<organism evidence="4 5">
    <name type="scientific">Dactylonectria macrodidyma</name>
    <dbReference type="NCBI Taxonomy" id="307937"/>
    <lineage>
        <taxon>Eukaryota</taxon>
        <taxon>Fungi</taxon>
        <taxon>Dikarya</taxon>
        <taxon>Ascomycota</taxon>
        <taxon>Pezizomycotina</taxon>
        <taxon>Sordariomycetes</taxon>
        <taxon>Hypocreomycetidae</taxon>
        <taxon>Hypocreales</taxon>
        <taxon>Nectriaceae</taxon>
        <taxon>Dactylonectria</taxon>
    </lineage>
</organism>
<dbReference type="PANTHER" id="PTHR48081">
    <property type="entry name" value="AB HYDROLASE SUPERFAMILY PROTEIN C4A8.06C"/>
    <property type="match status" value="1"/>
</dbReference>
<keyword evidence="2" id="KW-0812">Transmembrane</keyword>
<evidence type="ECO:0000259" key="3">
    <source>
        <dbReference type="Pfam" id="PF07859"/>
    </source>
</evidence>
<evidence type="ECO:0000256" key="2">
    <source>
        <dbReference type="SAM" id="Phobius"/>
    </source>
</evidence>
<keyword evidence="5" id="KW-1185">Reference proteome</keyword>
<feature type="transmembrane region" description="Helical" evidence="2">
    <location>
        <begin position="6"/>
        <end position="29"/>
    </location>
</feature>
<dbReference type="InterPro" id="IPR050300">
    <property type="entry name" value="GDXG_lipolytic_enzyme"/>
</dbReference>
<comment type="caution">
    <text evidence="4">The sequence shown here is derived from an EMBL/GenBank/DDBJ whole genome shotgun (WGS) entry which is preliminary data.</text>
</comment>
<accession>A0A9P9DN48</accession>
<reference evidence="4" key="1">
    <citation type="journal article" date="2021" name="Nat. Commun.">
        <title>Genetic determinants of endophytism in the Arabidopsis root mycobiome.</title>
        <authorList>
            <person name="Mesny F."/>
            <person name="Miyauchi S."/>
            <person name="Thiergart T."/>
            <person name="Pickel B."/>
            <person name="Atanasova L."/>
            <person name="Karlsson M."/>
            <person name="Huettel B."/>
            <person name="Barry K.W."/>
            <person name="Haridas S."/>
            <person name="Chen C."/>
            <person name="Bauer D."/>
            <person name="Andreopoulos W."/>
            <person name="Pangilinan J."/>
            <person name="LaButti K."/>
            <person name="Riley R."/>
            <person name="Lipzen A."/>
            <person name="Clum A."/>
            <person name="Drula E."/>
            <person name="Henrissat B."/>
            <person name="Kohler A."/>
            <person name="Grigoriev I.V."/>
            <person name="Martin F.M."/>
            <person name="Hacquard S."/>
        </authorList>
    </citation>
    <scope>NUCLEOTIDE SEQUENCE</scope>
    <source>
        <strain evidence="4">MPI-CAGE-AT-0147</strain>
    </source>
</reference>
<sequence>MSLPQIAKLVCFFAVLSVDIGVHLTLAVIRSTFPGGKPWPAWSLQQTLRIRMTKSLLRWVSTLRLVDPLSLEAGSEGDRFCLLPPAARRFYVGPMQDPDVRPQTIGGTWTPESPRNYVSGRQNELKVVLHFHGGAYVIGNGRDSDTGYLAENYLKYGGFTHVFTPQYRLATAPQGRFPAALQDSLSAYMYLVNTLKISPKQIVVGGDSAGGNIVMALLRYIFDHGEELGIPWPTAVLLWSPWTSITASTNVKNIRASPSYPTDYIHENFPLWGVHGLTGDGRISPRNPYLSHGDGHGFKSPAPIWVNTGKLEVLYNDNSGFVDTFRRAGTEIDWDVDENCPHDIGLMGQKLKFEKEAVAATKRAGKFVARHCF</sequence>
<dbReference type="OrthoDB" id="4951845at2759"/>
<feature type="domain" description="Alpha/beta hydrolase fold-3" evidence="3">
    <location>
        <begin position="128"/>
        <end position="343"/>
    </location>
</feature>
<evidence type="ECO:0000313" key="5">
    <source>
        <dbReference type="Proteomes" id="UP000738349"/>
    </source>
</evidence>
<dbReference type="SUPFAM" id="SSF53474">
    <property type="entry name" value="alpha/beta-Hydrolases"/>
    <property type="match status" value="1"/>
</dbReference>
<dbReference type="PANTHER" id="PTHR48081:SF8">
    <property type="entry name" value="ALPHA_BETA HYDROLASE FOLD-3 DOMAIN-CONTAINING PROTEIN-RELATED"/>
    <property type="match status" value="1"/>
</dbReference>
<proteinExistence type="predicted"/>
<protein>
    <submittedName>
        <fullName evidence="4">Esterase</fullName>
    </submittedName>
</protein>
<keyword evidence="1" id="KW-0378">Hydrolase</keyword>
<keyword evidence="2" id="KW-1133">Transmembrane helix</keyword>
<keyword evidence="2" id="KW-0472">Membrane</keyword>
<evidence type="ECO:0000256" key="1">
    <source>
        <dbReference type="ARBA" id="ARBA00022801"/>
    </source>
</evidence>
<dbReference type="InterPro" id="IPR013094">
    <property type="entry name" value="AB_hydrolase_3"/>
</dbReference>
<dbReference type="GO" id="GO:0016787">
    <property type="term" value="F:hydrolase activity"/>
    <property type="evidence" value="ECO:0007669"/>
    <property type="project" value="UniProtKB-KW"/>
</dbReference>
<dbReference type="InterPro" id="IPR029058">
    <property type="entry name" value="AB_hydrolase_fold"/>
</dbReference>
<dbReference type="EMBL" id="JAGMUV010000024">
    <property type="protein sequence ID" value="KAH7121556.1"/>
    <property type="molecule type" value="Genomic_DNA"/>
</dbReference>
<dbReference type="Pfam" id="PF07859">
    <property type="entry name" value="Abhydrolase_3"/>
    <property type="match status" value="1"/>
</dbReference>
<evidence type="ECO:0000313" key="4">
    <source>
        <dbReference type="EMBL" id="KAH7121556.1"/>
    </source>
</evidence>
<name>A0A9P9DN48_9HYPO</name>
<dbReference type="AlphaFoldDB" id="A0A9P9DN48"/>
<dbReference type="Proteomes" id="UP000738349">
    <property type="component" value="Unassembled WGS sequence"/>
</dbReference>
<dbReference type="Gene3D" id="3.40.50.1820">
    <property type="entry name" value="alpha/beta hydrolase"/>
    <property type="match status" value="1"/>
</dbReference>